<evidence type="ECO:0000313" key="1">
    <source>
        <dbReference type="EMBL" id="PVH99906.1"/>
    </source>
</evidence>
<evidence type="ECO:0000313" key="2">
    <source>
        <dbReference type="Proteomes" id="UP000244855"/>
    </source>
</evidence>
<sequence length="61" mass="7145">MFHVDRYNTPVTSSFVPTQDHNLHIKRHTFKTLRHPHCLPFFPHLLPGTLVTVVIHIHTIV</sequence>
<organism evidence="1 2">
    <name type="scientific">Periconia macrospinosa</name>
    <dbReference type="NCBI Taxonomy" id="97972"/>
    <lineage>
        <taxon>Eukaryota</taxon>
        <taxon>Fungi</taxon>
        <taxon>Dikarya</taxon>
        <taxon>Ascomycota</taxon>
        <taxon>Pezizomycotina</taxon>
        <taxon>Dothideomycetes</taxon>
        <taxon>Pleosporomycetidae</taxon>
        <taxon>Pleosporales</taxon>
        <taxon>Massarineae</taxon>
        <taxon>Periconiaceae</taxon>
        <taxon>Periconia</taxon>
    </lineage>
</organism>
<protein>
    <submittedName>
        <fullName evidence="1">Uncharacterized protein</fullName>
    </submittedName>
</protein>
<proteinExistence type="predicted"/>
<reference evidence="1 2" key="1">
    <citation type="journal article" date="2018" name="Sci. Rep.">
        <title>Comparative genomics provides insights into the lifestyle and reveals functional heterogeneity of dark septate endophytic fungi.</title>
        <authorList>
            <person name="Knapp D.G."/>
            <person name="Nemeth J.B."/>
            <person name="Barry K."/>
            <person name="Hainaut M."/>
            <person name="Henrissat B."/>
            <person name="Johnson J."/>
            <person name="Kuo A."/>
            <person name="Lim J.H.P."/>
            <person name="Lipzen A."/>
            <person name="Nolan M."/>
            <person name="Ohm R.A."/>
            <person name="Tamas L."/>
            <person name="Grigoriev I.V."/>
            <person name="Spatafora J.W."/>
            <person name="Nagy L.G."/>
            <person name="Kovacs G.M."/>
        </authorList>
    </citation>
    <scope>NUCLEOTIDE SEQUENCE [LARGE SCALE GENOMIC DNA]</scope>
    <source>
        <strain evidence="1 2">DSE2036</strain>
    </source>
</reference>
<accession>A0A2V1DP28</accession>
<dbReference type="AlphaFoldDB" id="A0A2V1DP28"/>
<name>A0A2V1DP28_9PLEO</name>
<keyword evidence="2" id="KW-1185">Reference proteome</keyword>
<dbReference type="Proteomes" id="UP000244855">
    <property type="component" value="Unassembled WGS sequence"/>
</dbReference>
<gene>
    <name evidence="1" type="ORF">DM02DRAFT_415276</name>
</gene>
<dbReference type="EMBL" id="KZ805383">
    <property type="protein sequence ID" value="PVH99906.1"/>
    <property type="molecule type" value="Genomic_DNA"/>
</dbReference>